<evidence type="ECO:0000313" key="2">
    <source>
        <dbReference type="Proteomes" id="UP000050741"/>
    </source>
</evidence>
<dbReference type="Proteomes" id="UP000050741">
    <property type="component" value="Unassembled WGS sequence"/>
</dbReference>
<accession>A0A183CQW1</accession>
<reference evidence="3" key="2">
    <citation type="submission" date="2016-06" db="UniProtKB">
        <authorList>
            <consortium name="WormBaseParasite"/>
        </authorList>
    </citation>
    <scope>IDENTIFICATION</scope>
</reference>
<name>A0A183CQW1_GLOPA</name>
<keyword evidence="1" id="KW-0812">Transmembrane</keyword>
<feature type="transmembrane region" description="Helical" evidence="1">
    <location>
        <begin position="162"/>
        <end position="182"/>
    </location>
</feature>
<evidence type="ECO:0000256" key="1">
    <source>
        <dbReference type="SAM" id="Phobius"/>
    </source>
</evidence>
<evidence type="ECO:0000313" key="3">
    <source>
        <dbReference type="WBParaSite" id="GPLIN_001526900"/>
    </source>
</evidence>
<feature type="transmembrane region" description="Helical" evidence="1">
    <location>
        <begin position="194"/>
        <end position="217"/>
    </location>
</feature>
<dbReference type="AlphaFoldDB" id="A0A183CQW1"/>
<keyword evidence="1" id="KW-1133">Transmembrane helix</keyword>
<organism evidence="2 3">
    <name type="scientific">Globodera pallida</name>
    <name type="common">Potato cyst nematode worm</name>
    <name type="synonym">Heterodera pallida</name>
    <dbReference type="NCBI Taxonomy" id="36090"/>
    <lineage>
        <taxon>Eukaryota</taxon>
        <taxon>Metazoa</taxon>
        <taxon>Ecdysozoa</taxon>
        <taxon>Nematoda</taxon>
        <taxon>Chromadorea</taxon>
        <taxon>Rhabditida</taxon>
        <taxon>Tylenchina</taxon>
        <taxon>Tylenchomorpha</taxon>
        <taxon>Tylenchoidea</taxon>
        <taxon>Heteroderidae</taxon>
        <taxon>Heteroderinae</taxon>
        <taxon>Globodera</taxon>
    </lineage>
</organism>
<proteinExistence type="predicted"/>
<reference evidence="2" key="1">
    <citation type="submission" date="2014-05" db="EMBL/GenBank/DDBJ databases">
        <title>The genome and life-stage specific transcriptomes of Globodera pallida elucidate key aspects of plant parasitism by a cyst nematode.</title>
        <authorList>
            <person name="Cotton J.A."/>
            <person name="Lilley C.J."/>
            <person name="Jones L.M."/>
            <person name="Kikuchi T."/>
            <person name="Reid A.J."/>
            <person name="Thorpe P."/>
            <person name="Tsai I.J."/>
            <person name="Beasley H."/>
            <person name="Blok V."/>
            <person name="Cock P.J.A."/>
            <person name="Van den Akker S.E."/>
            <person name="Holroyd N."/>
            <person name="Hunt M."/>
            <person name="Mantelin S."/>
            <person name="Naghra H."/>
            <person name="Pain A."/>
            <person name="Palomares-Rius J.E."/>
            <person name="Zarowiecki M."/>
            <person name="Berriman M."/>
            <person name="Jones J.T."/>
            <person name="Urwin P.E."/>
        </authorList>
    </citation>
    <scope>NUCLEOTIDE SEQUENCE [LARGE SCALE GENOMIC DNA]</scope>
    <source>
        <strain evidence="2">Lindley</strain>
    </source>
</reference>
<sequence>MISRLFVKRFKHVGAKLTPTVRTLLAFKWYLPDFSLFKLFQTICTGVVLFQLLSLKQLCGQFTAPQWFVKSTAAAGHCNDVTIFGLNTTDQLDVLSDLEKWFKLSNSDQSISIDQKIFIDEIALKFPTRRQCFRIKASNGFAFKHAFEGVPTDHLDQLVDMLALLGVLYCLGYMFYCVNFFYAVVKNPLKYHLFGYLCAVFGVIIWCYSAWISAFLLHNWTAHWECTNFQPDNLRVQLFILL</sequence>
<protein>
    <submittedName>
        <fullName evidence="3">Synaptophysin-like protein 2</fullName>
    </submittedName>
</protein>
<keyword evidence="1" id="KW-0472">Membrane</keyword>
<keyword evidence="2" id="KW-1185">Reference proteome</keyword>
<dbReference type="WBParaSite" id="GPLIN_001526900">
    <property type="protein sequence ID" value="GPLIN_001526900"/>
    <property type="gene ID" value="GPLIN_001526900"/>
</dbReference>